<dbReference type="GO" id="GO:0006508">
    <property type="term" value="P:proteolysis"/>
    <property type="evidence" value="ECO:0007669"/>
    <property type="project" value="InterPro"/>
</dbReference>
<evidence type="ECO:0000256" key="2">
    <source>
        <dbReference type="SAM" id="MobiDB-lite"/>
    </source>
</evidence>
<organism evidence="4">
    <name type="scientific">viral metagenome</name>
    <dbReference type="NCBI Taxonomy" id="1070528"/>
    <lineage>
        <taxon>unclassified sequences</taxon>
        <taxon>metagenomes</taxon>
        <taxon>organismal metagenomes</taxon>
    </lineage>
</organism>
<dbReference type="Gene3D" id="3.40.50.1820">
    <property type="entry name" value="alpha/beta hydrolase"/>
    <property type="match status" value="1"/>
</dbReference>
<name>A0A6C0DK49_9ZZZZ</name>
<dbReference type="InterPro" id="IPR051543">
    <property type="entry name" value="Serine_Peptidase_S9A"/>
</dbReference>
<reference evidence="4" key="1">
    <citation type="journal article" date="2020" name="Nature">
        <title>Giant virus diversity and host interactions through global metagenomics.</title>
        <authorList>
            <person name="Schulz F."/>
            <person name="Roux S."/>
            <person name="Paez-Espino D."/>
            <person name="Jungbluth S."/>
            <person name="Walsh D.A."/>
            <person name="Denef V.J."/>
            <person name="McMahon K.D."/>
            <person name="Konstantinidis K.T."/>
            <person name="Eloe-Fadrosh E.A."/>
            <person name="Kyrpides N.C."/>
            <person name="Woyke T."/>
        </authorList>
    </citation>
    <scope>NUCLEOTIDE SEQUENCE</scope>
    <source>
        <strain evidence="4">GVMAG-M-3300023174-189</strain>
    </source>
</reference>
<dbReference type="PANTHER" id="PTHR11757:SF19">
    <property type="entry name" value="PROLYL ENDOPEPTIDASE-LIKE"/>
    <property type="match status" value="1"/>
</dbReference>
<dbReference type="PRINTS" id="PR00862">
    <property type="entry name" value="PROLIGOPTASE"/>
</dbReference>
<dbReference type="GO" id="GO:0005856">
    <property type="term" value="C:cytoskeleton"/>
    <property type="evidence" value="ECO:0007669"/>
    <property type="project" value="TreeGrafter"/>
</dbReference>
<protein>
    <recommendedName>
        <fullName evidence="3">Peptidase S9 prolyl oligopeptidase catalytic domain-containing protein</fullName>
    </recommendedName>
</protein>
<proteinExistence type="inferred from homology"/>
<dbReference type="GO" id="GO:0004252">
    <property type="term" value="F:serine-type endopeptidase activity"/>
    <property type="evidence" value="ECO:0007669"/>
    <property type="project" value="InterPro"/>
</dbReference>
<comment type="similarity">
    <text evidence="1">Belongs to the peptidase S9A family.</text>
</comment>
<evidence type="ECO:0000313" key="4">
    <source>
        <dbReference type="EMBL" id="QHT16732.1"/>
    </source>
</evidence>
<feature type="compositionally biased region" description="Basic residues" evidence="2">
    <location>
        <begin position="626"/>
        <end position="638"/>
    </location>
</feature>
<dbReference type="InterPro" id="IPR001375">
    <property type="entry name" value="Peptidase_S9_cat"/>
</dbReference>
<dbReference type="InterPro" id="IPR029058">
    <property type="entry name" value="AB_hydrolase_fold"/>
</dbReference>
<accession>A0A6C0DK49</accession>
<evidence type="ECO:0000256" key="1">
    <source>
        <dbReference type="ARBA" id="ARBA00005228"/>
    </source>
</evidence>
<feature type="compositionally biased region" description="Basic residues" evidence="2">
    <location>
        <begin position="595"/>
        <end position="617"/>
    </location>
</feature>
<dbReference type="InterPro" id="IPR002470">
    <property type="entry name" value="Peptidase_S9A"/>
</dbReference>
<dbReference type="GO" id="GO:0005794">
    <property type="term" value="C:Golgi apparatus"/>
    <property type="evidence" value="ECO:0007669"/>
    <property type="project" value="TreeGrafter"/>
</dbReference>
<feature type="domain" description="Peptidase S9 prolyl oligopeptidase catalytic" evidence="3">
    <location>
        <begin position="362"/>
        <end position="567"/>
    </location>
</feature>
<dbReference type="PANTHER" id="PTHR11757">
    <property type="entry name" value="PROTEASE FAMILY S9A OLIGOPEPTIDASE"/>
    <property type="match status" value="1"/>
</dbReference>
<evidence type="ECO:0000259" key="3">
    <source>
        <dbReference type="Pfam" id="PF00326"/>
    </source>
</evidence>
<feature type="region of interest" description="Disordered" evidence="2">
    <location>
        <begin position="572"/>
        <end position="638"/>
    </location>
</feature>
<dbReference type="AlphaFoldDB" id="A0A6C0DK49"/>
<dbReference type="EMBL" id="MN739626">
    <property type="protein sequence ID" value="QHT16732.1"/>
    <property type="molecule type" value="Genomic_DNA"/>
</dbReference>
<dbReference type="Pfam" id="PF00326">
    <property type="entry name" value="Peptidase_S9"/>
    <property type="match status" value="1"/>
</dbReference>
<sequence>MASDAYEEIRNLGYIAWKNNLSWMEKQLGSKWDKLIDDENRRFKDALNKLSIPRFKTSSSDYQLNGWKISSEAFSPEQQWSRGFFKCECWDADFNETIFVAAVQDSHGFERFSVEVYKISNNTVTHLKTIKDTGPSVAILHSSVWFLGSDADLRYNSVKSWDPNDVDTIKTHFVSDNLTENLDLKRGEDGSVYAVKSDFVNKQYSLLPSINTWSAQPHLQSGIVPDNLRLPGITENETIESLSFKAGWIVTRSRGIRTLYRIEKDKIKPIIWIWGDVSYDSRDPYSIDISDIRYSSYTIHIPKWILTNPKPHQYPCSYHEHPLPAFVVHPKDILNVKGILITAYGAYGTPTQVGSLISRWKPMLEKGWIVCSVMVPGSGDHSTKWIRAGQRLNRVESINAFKESIEALKEEYNMDASRTVLYGRSAGGLLVSSVAIKNPGLVGALYLESPYVDVLRTITNPILPLTTLETKEFGSIESPVNVLATGSWSPMEHIPVRGIPELFVIARTDTADLEVLPYEPLKFIKRVRGLGKGNEKLIFIHQGRGHFTTNWKSRAEDIALLDHWIEQSPGRVSKKNSAVRTKNHSIKYNNMAMTRRNRNRASRKNRDRKNRASRKNRNNMPPMMGGRKHRKGSRSRKH</sequence>
<dbReference type="SUPFAM" id="SSF53474">
    <property type="entry name" value="alpha/beta-Hydrolases"/>
    <property type="match status" value="1"/>
</dbReference>